<dbReference type="Gene3D" id="1.10.10.10">
    <property type="entry name" value="Winged helix-like DNA-binding domain superfamily/Winged helix DNA-binding domain"/>
    <property type="match status" value="1"/>
</dbReference>
<keyword evidence="1" id="KW-0238">DNA-binding</keyword>
<dbReference type="PANTHER" id="PTHR33164">
    <property type="entry name" value="TRANSCRIPTIONAL REGULATOR, MARR FAMILY"/>
    <property type="match status" value="1"/>
</dbReference>
<dbReference type="GO" id="GO:0006950">
    <property type="term" value="P:response to stress"/>
    <property type="evidence" value="ECO:0007669"/>
    <property type="project" value="TreeGrafter"/>
</dbReference>
<dbReference type="SMART" id="SM00347">
    <property type="entry name" value="HTH_MARR"/>
    <property type="match status" value="1"/>
</dbReference>
<feature type="domain" description="HTH marR-type" evidence="2">
    <location>
        <begin position="11"/>
        <end position="142"/>
    </location>
</feature>
<dbReference type="PANTHER" id="PTHR33164:SF43">
    <property type="entry name" value="HTH-TYPE TRANSCRIPTIONAL REPRESSOR YETL"/>
    <property type="match status" value="1"/>
</dbReference>
<evidence type="ECO:0000256" key="1">
    <source>
        <dbReference type="ARBA" id="ARBA00023125"/>
    </source>
</evidence>
<dbReference type="InterPro" id="IPR036390">
    <property type="entry name" value="WH_DNA-bd_sf"/>
</dbReference>
<dbReference type="RefSeq" id="WP_315604693.1">
    <property type="nucleotide sequence ID" value="NZ_CP130318.1"/>
</dbReference>
<dbReference type="Proteomes" id="UP001305702">
    <property type="component" value="Chromosome"/>
</dbReference>
<dbReference type="Pfam" id="PF12802">
    <property type="entry name" value="MarR_2"/>
    <property type="match status" value="1"/>
</dbReference>
<gene>
    <name evidence="3" type="ORF">MJA45_25425</name>
</gene>
<accession>A0AA96REI4</accession>
<evidence type="ECO:0000313" key="3">
    <source>
        <dbReference type="EMBL" id="WNQ10917.1"/>
    </source>
</evidence>
<dbReference type="KEGG" id="paun:MJA45_25425"/>
<dbReference type="PROSITE" id="PS50995">
    <property type="entry name" value="HTH_MARR_2"/>
    <property type="match status" value="1"/>
</dbReference>
<keyword evidence="4" id="KW-1185">Reference proteome</keyword>
<organism evidence="3 4">
    <name type="scientific">Paenibacillus aurantius</name>
    <dbReference type="NCBI Taxonomy" id="2918900"/>
    <lineage>
        <taxon>Bacteria</taxon>
        <taxon>Bacillati</taxon>
        <taxon>Bacillota</taxon>
        <taxon>Bacilli</taxon>
        <taxon>Bacillales</taxon>
        <taxon>Paenibacillaceae</taxon>
        <taxon>Paenibacillus</taxon>
    </lineage>
</organism>
<dbReference type="EMBL" id="CP130318">
    <property type="protein sequence ID" value="WNQ10917.1"/>
    <property type="molecule type" value="Genomic_DNA"/>
</dbReference>
<protein>
    <submittedName>
        <fullName evidence="3">MarR family winged helix-turn-helix transcriptional regulator</fullName>
    </submittedName>
</protein>
<dbReference type="InterPro" id="IPR000835">
    <property type="entry name" value="HTH_MarR-typ"/>
</dbReference>
<dbReference type="AlphaFoldDB" id="A0AA96REI4"/>
<evidence type="ECO:0000259" key="2">
    <source>
        <dbReference type="PROSITE" id="PS50995"/>
    </source>
</evidence>
<evidence type="ECO:0000313" key="4">
    <source>
        <dbReference type="Proteomes" id="UP001305702"/>
    </source>
</evidence>
<proteinExistence type="predicted"/>
<name>A0AA96REI4_9BACL</name>
<dbReference type="GO" id="GO:0003677">
    <property type="term" value="F:DNA binding"/>
    <property type="evidence" value="ECO:0007669"/>
    <property type="project" value="UniProtKB-KW"/>
</dbReference>
<dbReference type="InterPro" id="IPR039422">
    <property type="entry name" value="MarR/SlyA-like"/>
</dbReference>
<dbReference type="SUPFAM" id="SSF46785">
    <property type="entry name" value="Winged helix' DNA-binding domain"/>
    <property type="match status" value="1"/>
</dbReference>
<reference evidence="3 4" key="1">
    <citation type="submission" date="2022-02" db="EMBL/GenBank/DDBJ databases">
        <title>Paenibacillus sp. MBLB1776 Whole Genome Shotgun Sequencing.</title>
        <authorList>
            <person name="Hwang C.Y."/>
            <person name="Cho E.-S."/>
            <person name="Seo M.-J."/>
        </authorList>
    </citation>
    <scope>NUCLEOTIDE SEQUENCE [LARGE SCALE GENOMIC DNA]</scope>
    <source>
        <strain evidence="3 4">MBLB1776</strain>
    </source>
</reference>
<dbReference type="GO" id="GO:0003700">
    <property type="term" value="F:DNA-binding transcription factor activity"/>
    <property type="evidence" value="ECO:0007669"/>
    <property type="project" value="InterPro"/>
</dbReference>
<dbReference type="InterPro" id="IPR036388">
    <property type="entry name" value="WH-like_DNA-bd_sf"/>
</dbReference>
<sequence length="154" mass="17290">MKKLSAKGEAFTDLVLEVFRLNGLLLAAGDRLTSPVGLSSARWQVLGVVEHGAIPVAHVARIMGLTRQSVQQTADALERDGLIVYRDNPHHLRSKLMELTPKGREALDYVTERHSLWANEIGEKETEEALRQTSSLLRRLAESLEQERCSYQED</sequence>